<reference evidence="9" key="1">
    <citation type="journal article" date="2019" name="Int. J. Syst. Evol. Microbiol.">
        <title>The Global Catalogue of Microorganisms (GCM) 10K type strain sequencing project: providing services to taxonomists for standard genome sequencing and annotation.</title>
        <authorList>
            <consortium name="The Broad Institute Genomics Platform"/>
            <consortium name="The Broad Institute Genome Sequencing Center for Infectious Disease"/>
            <person name="Wu L."/>
            <person name="Ma J."/>
        </authorList>
    </citation>
    <scope>NUCLEOTIDE SEQUENCE [LARGE SCALE GENOMIC DNA]</scope>
    <source>
        <strain evidence="9">CCM 9110</strain>
    </source>
</reference>
<comment type="caution">
    <text evidence="8">The sequence shown here is derived from an EMBL/GenBank/DDBJ whole genome shotgun (WGS) entry which is preliminary data.</text>
</comment>
<keyword evidence="4" id="KW-0255">Endonuclease</keyword>
<evidence type="ECO:0000256" key="5">
    <source>
        <dbReference type="ARBA" id="ARBA00022801"/>
    </source>
</evidence>
<protein>
    <submittedName>
        <fullName evidence="8">Type II toxin-antitoxin system HicA family toxin</fullName>
    </submittedName>
</protein>
<gene>
    <name evidence="8" type="ORF">ACFQ41_11380</name>
</gene>
<dbReference type="EMBL" id="JBHTOA010000046">
    <property type="protein sequence ID" value="MFD1399911.1"/>
    <property type="molecule type" value="Genomic_DNA"/>
</dbReference>
<dbReference type="Proteomes" id="UP001597199">
    <property type="component" value="Unassembled WGS sequence"/>
</dbReference>
<organism evidence="8 9">
    <name type="scientific">Lacticaseibacillus suilingensis</name>
    <dbReference type="NCBI Taxonomy" id="2799577"/>
    <lineage>
        <taxon>Bacteria</taxon>
        <taxon>Bacillati</taxon>
        <taxon>Bacillota</taxon>
        <taxon>Bacilli</taxon>
        <taxon>Lactobacillales</taxon>
        <taxon>Lactobacillaceae</taxon>
        <taxon>Lacticaseibacillus</taxon>
    </lineage>
</organism>
<evidence type="ECO:0000256" key="4">
    <source>
        <dbReference type="ARBA" id="ARBA00022759"/>
    </source>
</evidence>
<dbReference type="RefSeq" id="WP_236000477.1">
    <property type="nucleotide sequence ID" value="NZ_BOLV01000009.1"/>
</dbReference>
<dbReference type="InterPro" id="IPR038570">
    <property type="entry name" value="HicA_sf"/>
</dbReference>
<keyword evidence="2" id="KW-1277">Toxin-antitoxin system</keyword>
<dbReference type="InterPro" id="IPR012933">
    <property type="entry name" value="HicA_mRNA_interferase"/>
</dbReference>
<dbReference type="SUPFAM" id="SSF54786">
    <property type="entry name" value="YcfA/nrd intein domain"/>
    <property type="match status" value="1"/>
</dbReference>
<dbReference type="Pfam" id="PF07927">
    <property type="entry name" value="HicA_toxin"/>
    <property type="match status" value="1"/>
</dbReference>
<evidence type="ECO:0000313" key="8">
    <source>
        <dbReference type="EMBL" id="MFD1399911.1"/>
    </source>
</evidence>
<comment type="similarity">
    <text evidence="1">Belongs to the HicA mRNA interferase family.</text>
</comment>
<keyword evidence="5" id="KW-0378">Hydrolase</keyword>
<name>A0ABW4BIK2_9LACO</name>
<keyword evidence="6" id="KW-0694">RNA-binding</keyword>
<dbReference type="Gene3D" id="3.30.920.30">
    <property type="entry name" value="Hypothetical protein"/>
    <property type="match status" value="1"/>
</dbReference>
<accession>A0ABW4BIK2</accession>
<evidence type="ECO:0000256" key="3">
    <source>
        <dbReference type="ARBA" id="ARBA00022722"/>
    </source>
</evidence>
<keyword evidence="3" id="KW-0540">Nuclease</keyword>
<evidence type="ECO:0000256" key="6">
    <source>
        <dbReference type="ARBA" id="ARBA00022884"/>
    </source>
</evidence>
<proteinExistence type="inferred from homology"/>
<evidence type="ECO:0000256" key="2">
    <source>
        <dbReference type="ARBA" id="ARBA00022649"/>
    </source>
</evidence>
<keyword evidence="7" id="KW-0346">Stress response</keyword>
<evidence type="ECO:0000313" key="9">
    <source>
        <dbReference type="Proteomes" id="UP001597199"/>
    </source>
</evidence>
<evidence type="ECO:0000256" key="7">
    <source>
        <dbReference type="ARBA" id="ARBA00023016"/>
    </source>
</evidence>
<sequence length="60" mass="6871">MKPAKLERLVLQQGFVLVKGGKGSHRRYQHPDGRMTEINFHAKEVRKGTQEAIMKQIGLK</sequence>
<keyword evidence="9" id="KW-1185">Reference proteome</keyword>
<evidence type="ECO:0000256" key="1">
    <source>
        <dbReference type="ARBA" id="ARBA00006620"/>
    </source>
</evidence>